<feature type="compositionally biased region" description="Basic and acidic residues" evidence="1">
    <location>
        <begin position="247"/>
        <end position="257"/>
    </location>
</feature>
<dbReference type="InParanoid" id="A2DS78"/>
<dbReference type="OMA" id="SECCGEE"/>
<dbReference type="VEuPathDB" id="TrichDB:TVAGG3_0078510"/>
<feature type="compositionally biased region" description="Basic and acidic residues" evidence="1">
    <location>
        <begin position="153"/>
        <end position="168"/>
    </location>
</feature>
<dbReference type="VEuPathDB" id="TrichDB:TVAG_066620"/>
<name>A2DS78_TRIV3</name>
<feature type="compositionally biased region" description="Basic and acidic residues" evidence="1">
    <location>
        <begin position="305"/>
        <end position="321"/>
    </location>
</feature>
<evidence type="ECO:0000313" key="3">
    <source>
        <dbReference type="Proteomes" id="UP000001542"/>
    </source>
</evidence>
<keyword evidence="3" id="KW-1185">Reference proteome</keyword>
<feature type="region of interest" description="Disordered" evidence="1">
    <location>
        <begin position="130"/>
        <end position="470"/>
    </location>
</feature>
<reference evidence="2" key="1">
    <citation type="submission" date="2006-10" db="EMBL/GenBank/DDBJ databases">
        <authorList>
            <person name="Amadeo P."/>
            <person name="Zhao Q."/>
            <person name="Wortman J."/>
            <person name="Fraser-Liggett C."/>
            <person name="Carlton J."/>
        </authorList>
    </citation>
    <scope>NUCLEOTIDE SEQUENCE</scope>
    <source>
        <strain evidence="2">G3</strain>
    </source>
</reference>
<sequence length="470" mass="51187">MSNKEAVLEEMQKNGTNCKLQAEYVTEISKLIQTTSIDSLKMTKNPNNEQKFLLANSIILQYLNKFKCNYTIDSMNAETKNWVKNSKSSPEKDIELPNNELWIKSILKLNTEQQKQKSKADLRAKVSDRIEKATNEPNKQEKAKPQQPPAAKEQPKAKQDKPAEEPKKSVTLAQPVTPQNVESESDSNSYISLGDIEDVSKPSKKSQEQPAAKPTPQPAEKPAAKPAAKPVNDIPEDSFGNFSDLLEDSKPEIETKPAAKPAPAPAAKPAPKQEKKQDQISSDLNFSFADSIDSGESPVKPSAPKKAEPARKPSNAKPKDEESSDVMDFDGDAVPVEESIKEPVAAPPPKKEAPPKKVEKDSMFADLDFDSNSTKPSPPPKSAAAKPAANQTKAKPAATIDETSSMNFDFDDFDDIDEKPTKATAKKPEPAPAPAPKPASKPAAPAAKPPPKEESDSDIDVDFSDQDFDL</sequence>
<feature type="compositionally biased region" description="Low complexity" evidence="1">
    <location>
        <begin position="220"/>
        <end position="230"/>
    </location>
</feature>
<dbReference type="AlphaFoldDB" id="A2DS78"/>
<feature type="compositionally biased region" description="Acidic residues" evidence="1">
    <location>
        <begin position="455"/>
        <end position="470"/>
    </location>
</feature>
<feature type="compositionally biased region" description="Basic and acidic residues" evidence="1">
    <location>
        <begin position="198"/>
        <end position="207"/>
    </location>
</feature>
<reference evidence="2" key="2">
    <citation type="journal article" date="2007" name="Science">
        <title>Draft genome sequence of the sexually transmitted pathogen Trichomonas vaginalis.</title>
        <authorList>
            <person name="Carlton J.M."/>
            <person name="Hirt R.P."/>
            <person name="Silva J.C."/>
            <person name="Delcher A.L."/>
            <person name="Schatz M."/>
            <person name="Zhao Q."/>
            <person name="Wortman J.R."/>
            <person name="Bidwell S.L."/>
            <person name="Alsmark U.C.M."/>
            <person name="Besteiro S."/>
            <person name="Sicheritz-Ponten T."/>
            <person name="Noel C.J."/>
            <person name="Dacks J.B."/>
            <person name="Foster P.G."/>
            <person name="Simillion C."/>
            <person name="Van de Peer Y."/>
            <person name="Miranda-Saavedra D."/>
            <person name="Barton G.J."/>
            <person name="Westrop G.D."/>
            <person name="Mueller S."/>
            <person name="Dessi D."/>
            <person name="Fiori P.L."/>
            <person name="Ren Q."/>
            <person name="Paulsen I."/>
            <person name="Zhang H."/>
            <person name="Bastida-Corcuera F.D."/>
            <person name="Simoes-Barbosa A."/>
            <person name="Brown M.T."/>
            <person name="Hayes R.D."/>
            <person name="Mukherjee M."/>
            <person name="Okumura C.Y."/>
            <person name="Schneider R."/>
            <person name="Smith A.J."/>
            <person name="Vanacova S."/>
            <person name="Villalvazo M."/>
            <person name="Haas B.J."/>
            <person name="Pertea M."/>
            <person name="Feldblyum T.V."/>
            <person name="Utterback T.R."/>
            <person name="Shu C.L."/>
            <person name="Osoegawa K."/>
            <person name="de Jong P.J."/>
            <person name="Hrdy I."/>
            <person name="Horvathova L."/>
            <person name="Zubacova Z."/>
            <person name="Dolezal P."/>
            <person name="Malik S.B."/>
            <person name="Logsdon J.M. Jr."/>
            <person name="Henze K."/>
            <person name="Gupta A."/>
            <person name="Wang C.C."/>
            <person name="Dunne R.L."/>
            <person name="Upcroft J.A."/>
            <person name="Upcroft P."/>
            <person name="White O."/>
            <person name="Salzberg S.L."/>
            <person name="Tang P."/>
            <person name="Chiu C.-H."/>
            <person name="Lee Y.-S."/>
            <person name="Embley T.M."/>
            <person name="Coombs G.H."/>
            <person name="Mottram J.C."/>
            <person name="Tachezy J."/>
            <person name="Fraser-Liggett C.M."/>
            <person name="Johnson P.J."/>
        </authorList>
    </citation>
    <scope>NUCLEOTIDE SEQUENCE [LARGE SCALE GENOMIC DNA]</scope>
    <source>
        <strain evidence="2">G3</strain>
    </source>
</reference>
<protein>
    <submittedName>
        <fullName evidence="2">XNopp180 protein, putative</fullName>
    </submittedName>
</protein>
<dbReference type="EMBL" id="DS113239">
    <property type="protein sequence ID" value="EAY16657.1"/>
    <property type="molecule type" value="Genomic_DNA"/>
</dbReference>
<dbReference type="KEGG" id="tva:4774668"/>
<dbReference type="Proteomes" id="UP000001542">
    <property type="component" value="Unassembled WGS sequence"/>
</dbReference>
<evidence type="ECO:0000256" key="1">
    <source>
        <dbReference type="SAM" id="MobiDB-lite"/>
    </source>
</evidence>
<feature type="compositionally biased region" description="Basic and acidic residues" evidence="1">
    <location>
        <begin position="130"/>
        <end position="144"/>
    </location>
</feature>
<gene>
    <name evidence="2" type="ORF">TVAG_066620</name>
</gene>
<evidence type="ECO:0000313" key="2">
    <source>
        <dbReference type="EMBL" id="EAY16657.1"/>
    </source>
</evidence>
<dbReference type="RefSeq" id="XP_001328880.1">
    <property type="nucleotide sequence ID" value="XM_001328845.1"/>
</dbReference>
<proteinExistence type="predicted"/>
<organism evidence="2 3">
    <name type="scientific">Trichomonas vaginalis (strain ATCC PRA-98 / G3)</name>
    <dbReference type="NCBI Taxonomy" id="412133"/>
    <lineage>
        <taxon>Eukaryota</taxon>
        <taxon>Metamonada</taxon>
        <taxon>Parabasalia</taxon>
        <taxon>Trichomonadida</taxon>
        <taxon>Trichomonadidae</taxon>
        <taxon>Trichomonas</taxon>
    </lineage>
</organism>
<feature type="compositionally biased region" description="Pro residues" evidence="1">
    <location>
        <begin position="430"/>
        <end position="439"/>
    </location>
</feature>
<feature type="compositionally biased region" description="Polar residues" evidence="1">
    <location>
        <begin position="171"/>
        <end position="191"/>
    </location>
</feature>
<feature type="compositionally biased region" description="Basic and acidic residues" evidence="1">
    <location>
        <begin position="418"/>
        <end position="429"/>
    </location>
</feature>
<accession>A2DS78</accession>
<feature type="compositionally biased region" description="Acidic residues" evidence="1">
    <location>
        <begin position="322"/>
        <end position="331"/>
    </location>
</feature>
<feature type="compositionally biased region" description="Low complexity" evidence="1">
    <location>
        <begin position="382"/>
        <end position="399"/>
    </location>
</feature>
<feature type="compositionally biased region" description="Basic and acidic residues" evidence="1">
    <location>
        <begin position="349"/>
        <end position="363"/>
    </location>
</feature>